<keyword evidence="2" id="KW-1185">Reference proteome</keyword>
<evidence type="ECO:0000313" key="1">
    <source>
        <dbReference type="EMBL" id="KAJ3526012.1"/>
    </source>
</evidence>
<gene>
    <name evidence="1" type="ORF">NM688_g8314</name>
</gene>
<organism evidence="1 2">
    <name type="scientific">Phlebia brevispora</name>
    <dbReference type="NCBI Taxonomy" id="194682"/>
    <lineage>
        <taxon>Eukaryota</taxon>
        <taxon>Fungi</taxon>
        <taxon>Dikarya</taxon>
        <taxon>Basidiomycota</taxon>
        <taxon>Agaricomycotina</taxon>
        <taxon>Agaricomycetes</taxon>
        <taxon>Polyporales</taxon>
        <taxon>Meruliaceae</taxon>
        <taxon>Phlebia</taxon>
    </lineage>
</organism>
<dbReference type="EMBL" id="JANHOG010002199">
    <property type="protein sequence ID" value="KAJ3526012.1"/>
    <property type="molecule type" value="Genomic_DNA"/>
</dbReference>
<dbReference type="Proteomes" id="UP001148662">
    <property type="component" value="Unassembled WGS sequence"/>
</dbReference>
<comment type="caution">
    <text evidence="1">The sequence shown here is derived from an EMBL/GenBank/DDBJ whole genome shotgun (WGS) entry which is preliminary data.</text>
</comment>
<sequence>MTTPSKHLLDRSLVDISVTSARLEMIIITSRYSSGPPFAPSSGVQTPAKRLALLLYERRVAGRLAPLTPLGPPLPLTMFTLPQYPMSNPPLANEPTTLDMSNNLIGLQQGGQGSTDMTAGPYISSATSGVAPGQTSPAQEAVVGELSEGLKNSRDLDDLLNGLATRHPGAWDQRIPFAVLNVVKDEVAHILNTHDQVLARLVECLIDSMKDTFFRKMSVNRRVFARRLAKFYQERASALDADLQHVSIPGNVYIPGNGSQPLAEKGALSPFWTHVPPPYINGNDPSMQELARNINKEFAQLRACAGTAMNGECRSATLGSTVTEHPRERTNESGGPSISLPHVPAATPTTFDSATSPTTAVQPAMLIPFAEPTIPATFLHPPTPDLAAPGSSPFNPITIDAQGEATTPARASHDVHGRRS</sequence>
<reference evidence="1" key="1">
    <citation type="submission" date="2022-07" db="EMBL/GenBank/DDBJ databases">
        <title>Genome Sequence of Phlebia brevispora.</title>
        <authorList>
            <person name="Buettner E."/>
        </authorList>
    </citation>
    <scope>NUCLEOTIDE SEQUENCE</scope>
    <source>
        <strain evidence="1">MPL23</strain>
    </source>
</reference>
<proteinExistence type="predicted"/>
<name>A0ACC1RUR6_9APHY</name>
<accession>A0ACC1RUR6</accession>
<evidence type="ECO:0000313" key="2">
    <source>
        <dbReference type="Proteomes" id="UP001148662"/>
    </source>
</evidence>
<protein>
    <submittedName>
        <fullName evidence="1">Uncharacterized protein</fullName>
    </submittedName>
</protein>